<proteinExistence type="predicted"/>
<dbReference type="AlphaFoldDB" id="A0A7D9EJA1"/>
<evidence type="ECO:0000313" key="1">
    <source>
        <dbReference type="EMBL" id="CAB4011852.1"/>
    </source>
</evidence>
<keyword evidence="2" id="KW-1185">Reference proteome</keyword>
<comment type="caution">
    <text evidence="1">The sequence shown here is derived from an EMBL/GenBank/DDBJ whole genome shotgun (WGS) entry which is preliminary data.</text>
</comment>
<gene>
    <name evidence="1" type="ORF">PACLA_8A046108</name>
</gene>
<accession>A0A7D9EJA1</accession>
<organism evidence="1 2">
    <name type="scientific">Paramuricea clavata</name>
    <name type="common">Red gorgonian</name>
    <name type="synonym">Violescent sea-whip</name>
    <dbReference type="NCBI Taxonomy" id="317549"/>
    <lineage>
        <taxon>Eukaryota</taxon>
        <taxon>Metazoa</taxon>
        <taxon>Cnidaria</taxon>
        <taxon>Anthozoa</taxon>
        <taxon>Octocorallia</taxon>
        <taxon>Malacalcyonacea</taxon>
        <taxon>Plexauridae</taxon>
        <taxon>Paramuricea</taxon>
    </lineage>
</organism>
<dbReference type="EMBL" id="CACRXK020007288">
    <property type="protein sequence ID" value="CAB4011852.1"/>
    <property type="molecule type" value="Genomic_DNA"/>
</dbReference>
<sequence length="165" mass="18728">MAESRNLASKEAKNLLNLLELNEMDDDDIVDISAEDQAFVATCLLLFLLERKPKTESFLYQFGDAREIALATRPGMAPFLVIGGTCQNSQPHETSVVAENHVVFKHLGLLDAVESMMLLYYVCTLEYPKECFNTFLFLQRQVLKVYDTQKIPTKVLVLMSDIDKM</sequence>
<evidence type="ECO:0000313" key="2">
    <source>
        <dbReference type="Proteomes" id="UP001152795"/>
    </source>
</evidence>
<dbReference type="OrthoDB" id="6512834at2759"/>
<dbReference type="Proteomes" id="UP001152795">
    <property type="component" value="Unassembled WGS sequence"/>
</dbReference>
<name>A0A7D9EJA1_PARCT</name>
<reference evidence="1" key="1">
    <citation type="submission" date="2020-04" db="EMBL/GenBank/DDBJ databases">
        <authorList>
            <person name="Alioto T."/>
            <person name="Alioto T."/>
            <person name="Gomez Garrido J."/>
        </authorList>
    </citation>
    <scope>NUCLEOTIDE SEQUENCE</scope>
    <source>
        <strain evidence="1">A484AB</strain>
    </source>
</reference>
<protein>
    <submittedName>
        <fullName evidence="1">Uncharacterized protein</fullName>
    </submittedName>
</protein>